<comment type="caution">
    <text evidence="1">The sequence shown here is derived from an EMBL/GenBank/DDBJ whole genome shotgun (WGS) entry which is preliminary data.</text>
</comment>
<gene>
    <name evidence="1" type="ORF">B0H67DRAFT_583271</name>
</gene>
<accession>A0AA40A7K9</accession>
<proteinExistence type="predicted"/>
<evidence type="ECO:0000313" key="1">
    <source>
        <dbReference type="EMBL" id="KAK0710715.1"/>
    </source>
</evidence>
<protein>
    <submittedName>
        <fullName evidence="1">Uncharacterized protein</fullName>
    </submittedName>
</protein>
<dbReference type="AlphaFoldDB" id="A0AA40A7K9"/>
<reference evidence="1" key="1">
    <citation type="submission" date="2023-06" db="EMBL/GenBank/DDBJ databases">
        <title>Genome-scale phylogeny and comparative genomics of the fungal order Sordariales.</title>
        <authorList>
            <consortium name="Lawrence Berkeley National Laboratory"/>
            <person name="Hensen N."/>
            <person name="Bonometti L."/>
            <person name="Westerberg I."/>
            <person name="Brannstrom I.O."/>
            <person name="Guillou S."/>
            <person name="Cros-Aarteil S."/>
            <person name="Calhoun S."/>
            <person name="Haridas S."/>
            <person name="Kuo A."/>
            <person name="Mondo S."/>
            <person name="Pangilinan J."/>
            <person name="Riley R."/>
            <person name="Labutti K."/>
            <person name="Andreopoulos B."/>
            <person name="Lipzen A."/>
            <person name="Chen C."/>
            <person name="Yanf M."/>
            <person name="Daum C."/>
            <person name="Ng V."/>
            <person name="Clum A."/>
            <person name="Steindorff A."/>
            <person name="Ohm R."/>
            <person name="Martin F."/>
            <person name="Silar P."/>
            <person name="Natvig D."/>
            <person name="Lalanne C."/>
            <person name="Gautier V."/>
            <person name="Ament-Velasquez S.L."/>
            <person name="Kruys A."/>
            <person name="Hutchinson M.I."/>
            <person name="Powell A.J."/>
            <person name="Barry K."/>
            <person name="Miller A.N."/>
            <person name="Grigoriev I.V."/>
            <person name="Debuchy R."/>
            <person name="Gladieux P."/>
            <person name="Thoren M.H."/>
            <person name="Johannesson H."/>
        </authorList>
    </citation>
    <scope>NUCLEOTIDE SEQUENCE</scope>
    <source>
        <strain evidence="1">SMH4607-1</strain>
    </source>
</reference>
<sequence>MTCISVNKVTQSQVRYLPANTPQPNLLPTYETPYPPSQPQLPTGSGCRCHAKNY</sequence>
<dbReference type="EMBL" id="JAUKUA010000005">
    <property type="protein sequence ID" value="KAK0710715.1"/>
    <property type="molecule type" value="Genomic_DNA"/>
</dbReference>
<name>A0AA40A7K9_9PEZI</name>
<dbReference type="Proteomes" id="UP001172102">
    <property type="component" value="Unassembled WGS sequence"/>
</dbReference>
<evidence type="ECO:0000313" key="2">
    <source>
        <dbReference type="Proteomes" id="UP001172102"/>
    </source>
</evidence>
<organism evidence="1 2">
    <name type="scientific">Lasiosphaeris hirsuta</name>
    <dbReference type="NCBI Taxonomy" id="260670"/>
    <lineage>
        <taxon>Eukaryota</taxon>
        <taxon>Fungi</taxon>
        <taxon>Dikarya</taxon>
        <taxon>Ascomycota</taxon>
        <taxon>Pezizomycotina</taxon>
        <taxon>Sordariomycetes</taxon>
        <taxon>Sordariomycetidae</taxon>
        <taxon>Sordariales</taxon>
        <taxon>Lasiosphaeriaceae</taxon>
        <taxon>Lasiosphaeris</taxon>
    </lineage>
</organism>
<keyword evidence="2" id="KW-1185">Reference proteome</keyword>